<comment type="caution">
    <text evidence="1">The sequence shown here is derived from an EMBL/GenBank/DDBJ whole genome shotgun (WGS) entry which is preliminary data.</text>
</comment>
<keyword evidence="2" id="KW-1185">Reference proteome</keyword>
<dbReference type="AlphaFoldDB" id="A0A9P7EL82"/>
<sequence>MAIGDDLLDDPTKTLEMWRIVASTDNGLIDHGWYGQIGDQPSVNGLEIPGLKEALVKILHDFHLQISLLEGCQTILNGDSSDLAKTRSKGQNSGFFMKSRTICVLFHASCIDGMTDIYSHEEPSEGMSMLASGVSAKIALHFVNTFDQASFV</sequence>
<dbReference type="OrthoDB" id="3018190at2759"/>
<reference evidence="1" key="1">
    <citation type="journal article" date="2020" name="New Phytol.">
        <title>Comparative genomics reveals dynamic genome evolution in host specialist ectomycorrhizal fungi.</title>
        <authorList>
            <person name="Lofgren L.A."/>
            <person name="Nguyen N.H."/>
            <person name="Vilgalys R."/>
            <person name="Ruytinx J."/>
            <person name="Liao H.L."/>
            <person name="Branco S."/>
            <person name="Kuo A."/>
            <person name="LaButti K."/>
            <person name="Lipzen A."/>
            <person name="Andreopoulos W."/>
            <person name="Pangilinan J."/>
            <person name="Riley R."/>
            <person name="Hundley H."/>
            <person name="Na H."/>
            <person name="Barry K."/>
            <person name="Grigoriev I.V."/>
            <person name="Stajich J.E."/>
            <person name="Kennedy P.G."/>
        </authorList>
    </citation>
    <scope>NUCLEOTIDE SEQUENCE</scope>
    <source>
        <strain evidence="1">MN1</strain>
    </source>
</reference>
<dbReference type="EMBL" id="JABBWG010000004">
    <property type="protein sequence ID" value="KAG1823972.1"/>
    <property type="molecule type" value="Genomic_DNA"/>
</dbReference>
<organism evidence="1 2">
    <name type="scientific">Suillus subaureus</name>
    <dbReference type="NCBI Taxonomy" id="48587"/>
    <lineage>
        <taxon>Eukaryota</taxon>
        <taxon>Fungi</taxon>
        <taxon>Dikarya</taxon>
        <taxon>Basidiomycota</taxon>
        <taxon>Agaricomycotina</taxon>
        <taxon>Agaricomycetes</taxon>
        <taxon>Agaricomycetidae</taxon>
        <taxon>Boletales</taxon>
        <taxon>Suillineae</taxon>
        <taxon>Suillaceae</taxon>
        <taxon>Suillus</taxon>
    </lineage>
</organism>
<evidence type="ECO:0000313" key="2">
    <source>
        <dbReference type="Proteomes" id="UP000807769"/>
    </source>
</evidence>
<name>A0A9P7EL82_9AGAM</name>
<protein>
    <submittedName>
        <fullName evidence="1">Uncharacterized protein</fullName>
    </submittedName>
</protein>
<evidence type="ECO:0000313" key="1">
    <source>
        <dbReference type="EMBL" id="KAG1823972.1"/>
    </source>
</evidence>
<dbReference type="Proteomes" id="UP000807769">
    <property type="component" value="Unassembled WGS sequence"/>
</dbReference>
<gene>
    <name evidence="1" type="ORF">BJ212DRAFT_1585262</name>
</gene>
<dbReference type="GeneID" id="64636372"/>
<dbReference type="RefSeq" id="XP_041198032.1">
    <property type="nucleotide sequence ID" value="XM_041342356.1"/>
</dbReference>
<proteinExistence type="predicted"/>
<accession>A0A9P7EL82</accession>